<name>A0A8S9G0F1_BRACR</name>
<evidence type="ECO:0000313" key="3">
    <source>
        <dbReference type="Proteomes" id="UP000712281"/>
    </source>
</evidence>
<accession>A0A8S9G0F1</accession>
<evidence type="ECO:0000313" key="1">
    <source>
        <dbReference type="EMBL" id="KAF2538729.1"/>
    </source>
</evidence>
<evidence type="ECO:0000313" key="2">
    <source>
        <dbReference type="EMBL" id="KAF2573510.1"/>
    </source>
</evidence>
<dbReference type="EMBL" id="QGKY02001015">
    <property type="protein sequence ID" value="KAF2573510.1"/>
    <property type="molecule type" value="Genomic_DNA"/>
</dbReference>
<organism evidence="1 3">
    <name type="scientific">Brassica cretica</name>
    <name type="common">Mustard</name>
    <dbReference type="NCBI Taxonomy" id="69181"/>
    <lineage>
        <taxon>Eukaryota</taxon>
        <taxon>Viridiplantae</taxon>
        <taxon>Streptophyta</taxon>
        <taxon>Embryophyta</taxon>
        <taxon>Tracheophyta</taxon>
        <taxon>Spermatophyta</taxon>
        <taxon>Magnoliopsida</taxon>
        <taxon>eudicotyledons</taxon>
        <taxon>Gunneridae</taxon>
        <taxon>Pentapetalae</taxon>
        <taxon>rosids</taxon>
        <taxon>malvids</taxon>
        <taxon>Brassicales</taxon>
        <taxon>Brassicaceae</taxon>
        <taxon>Brassiceae</taxon>
        <taxon>Brassica</taxon>
    </lineage>
</organism>
<dbReference type="EMBL" id="QGKW02002228">
    <property type="protein sequence ID" value="KAF2538729.1"/>
    <property type="molecule type" value="Genomic_DNA"/>
</dbReference>
<comment type="caution">
    <text evidence="1">The sequence shown here is derived from an EMBL/GenBank/DDBJ whole genome shotgun (WGS) entry which is preliminary data.</text>
</comment>
<dbReference type="Proteomes" id="UP000712281">
    <property type="component" value="Unassembled WGS sequence"/>
</dbReference>
<dbReference type="AlphaFoldDB" id="A0A8S9G0F1"/>
<proteinExistence type="predicted"/>
<sequence length="105" mass="11811">MLLRHAHALCGFFSGILSETGRFRRPELQHVLASSSRVRAMLSSNCCDQASSTTSTRDVTPLFPLRKLQYHLALIFTPLSWLRQKQPLPSQIEGRLVKSNNGQFG</sequence>
<gene>
    <name evidence="1" type="ORF">F2Q68_00021479</name>
    <name evidence="2" type="ORF">F2Q70_00004639</name>
</gene>
<protein>
    <submittedName>
        <fullName evidence="1">Uncharacterized protein</fullName>
    </submittedName>
</protein>
<reference evidence="1" key="1">
    <citation type="submission" date="2019-12" db="EMBL/GenBank/DDBJ databases">
        <title>Genome sequencing and annotation of Brassica cretica.</title>
        <authorList>
            <person name="Studholme D.J."/>
            <person name="Sarris P.F."/>
        </authorList>
    </citation>
    <scope>NUCLEOTIDE SEQUENCE</scope>
    <source>
        <strain evidence="1">PFS-001/15</strain>
        <strain evidence="2">PFS-102/07</strain>
        <tissue evidence="1">Leaf</tissue>
    </source>
</reference>